<dbReference type="AlphaFoldDB" id="A0AAV7WWG1"/>
<feature type="region of interest" description="Disordered" evidence="1">
    <location>
        <begin position="82"/>
        <end position="126"/>
    </location>
</feature>
<proteinExistence type="predicted"/>
<evidence type="ECO:0000313" key="2">
    <source>
        <dbReference type="EMBL" id="KAJ1218464.1"/>
    </source>
</evidence>
<sequence>MSLQEASGHAVSPANRVCWRCREGAGYLRALPAARSSAAKVCRVGEPPRCQCGVRRNDDTGPIYKRSSRPCEVTEAFPGLPLATGSSGVGHSSNARRRAPTARAAREEDLGPPLRAAPAAMLQALP</sequence>
<protein>
    <submittedName>
        <fullName evidence="2">Uncharacterized protein</fullName>
    </submittedName>
</protein>
<feature type="compositionally biased region" description="Polar residues" evidence="1">
    <location>
        <begin position="84"/>
        <end position="93"/>
    </location>
</feature>
<keyword evidence="3" id="KW-1185">Reference proteome</keyword>
<reference evidence="2" key="1">
    <citation type="journal article" date="2022" name="bioRxiv">
        <title>Sequencing and chromosome-scale assembly of the giantPleurodeles waltlgenome.</title>
        <authorList>
            <person name="Brown T."/>
            <person name="Elewa A."/>
            <person name="Iarovenko S."/>
            <person name="Subramanian E."/>
            <person name="Araus A.J."/>
            <person name="Petzold A."/>
            <person name="Susuki M."/>
            <person name="Suzuki K.-i.T."/>
            <person name="Hayashi T."/>
            <person name="Toyoda A."/>
            <person name="Oliveira C."/>
            <person name="Osipova E."/>
            <person name="Leigh N.D."/>
            <person name="Simon A."/>
            <person name="Yun M.H."/>
        </authorList>
    </citation>
    <scope>NUCLEOTIDE SEQUENCE</scope>
    <source>
        <strain evidence="2">20211129_DDA</strain>
        <tissue evidence="2">Liver</tissue>
    </source>
</reference>
<comment type="caution">
    <text evidence="2">The sequence shown here is derived from an EMBL/GenBank/DDBJ whole genome shotgun (WGS) entry which is preliminary data.</text>
</comment>
<dbReference type="Proteomes" id="UP001066276">
    <property type="component" value="Chromosome 1_1"/>
</dbReference>
<organism evidence="2 3">
    <name type="scientific">Pleurodeles waltl</name>
    <name type="common">Iberian ribbed newt</name>
    <dbReference type="NCBI Taxonomy" id="8319"/>
    <lineage>
        <taxon>Eukaryota</taxon>
        <taxon>Metazoa</taxon>
        <taxon>Chordata</taxon>
        <taxon>Craniata</taxon>
        <taxon>Vertebrata</taxon>
        <taxon>Euteleostomi</taxon>
        <taxon>Amphibia</taxon>
        <taxon>Batrachia</taxon>
        <taxon>Caudata</taxon>
        <taxon>Salamandroidea</taxon>
        <taxon>Salamandridae</taxon>
        <taxon>Pleurodelinae</taxon>
        <taxon>Pleurodeles</taxon>
    </lineage>
</organism>
<gene>
    <name evidence="2" type="ORF">NDU88_006043</name>
</gene>
<dbReference type="EMBL" id="JANPWB010000001">
    <property type="protein sequence ID" value="KAJ1218464.1"/>
    <property type="molecule type" value="Genomic_DNA"/>
</dbReference>
<evidence type="ECO:0000313" key="3">
    <source>
        <dbReference type="Proteomes" id="UP001066276"/>
    </source>
</evidence>
<name>A0AAV7WWG1_PLEWA</name>
<accession>A0AAV7WWG1</accession>
<evidence type="ECO:0000256" key="1">
    <source>
        <dbReference type="SAM" id="MobiDB-lite"/>
    </source>
</evidence>